<dbReference type="GO" id="GO:0045454">
    <property type="term" value="P:cell redox homeostasis"/>
    <property type="evidence" value="ECO:0007669"/>
    <property type="project" value="TreeGrafter"/>
</dbReference>
<dbReference type="InterPro" id="IPR036249">
    <property type="entry name" value="Thioredoxin-like_sf"/>
</dbReference>
<evidence type="ECO:0000256" key="1">
    <source>
        <dbReference type="ARBA" id="ARBA00008987"/>
    </source>
</evidence>
<dbReference type="PANTHER" id="PTHR45663">
    <property type="entry name" value="GEO12009P1"/>
    <property type="match status" value="1"/>
</dbReference>
<dbReference type="Gene3D" id="3.40.30.10">
    <property type="entry name" value="Glutaredoxin"/>
    <property type="match status" value="1"/>
</dbReference>
<dbReference type="RefSeq" id="WP_151701033.1">
    <property type="nucleotide sequence ID" value="NZ_CP031223.1"/>
</dbReference>
<sequence>MKRLAAFGGIIVVVFILIIVLTNQSNKTKMADNPYDKTNLRQSTIDLLKDPNYQNIIMPDKLKEKINTGEPVTVYFFSPECSHCKEMTPRLIPLAKKNGVKIVKYNILEYDQGWDDYSIEATPTLVYFKDGKEVARLLGSHPDDEIQAFFDQVVLK</sequence>
<keyword evidence="2" id="KW-1015">Disulfide bond</keyword>
<dbReference type="PROSITE" id="PS51352">
    <property type="entry name" value="THIOREDOXIN_2"/>
    <property type="match status" value="1"/>
</dbReference>
<feature type="transmembrane region" description="Helical" evidence="4">
    <location>
        <begin position="6"/>
        <end position="23"/>
    </location>
</feature>
<dbReference type="EMBL" id="CP031223">
    <property type="protein sequence ID" value="QFG00146.1"/>
    <property type="molecule type" value="Genomic_DNA"/>
</dbReference>
<dbReference type="PANTHER" id="PTHR45663:SF11">
    <property type="entry name" value="GEO12009P1"/>
    <property type="match status" value="1"/>
</dbReference>
<evidence type="ECO:0000256" key="3">
    <source>
        <dbReference type="ARBA" id="ARBA00023284"/>
    </source>
</evidence>
<dbReference type="GO" id="GO:0015035">
    <property type="term" value="F:protein-disulfide reductase activity"/>
    <property type="evidence" value="ECO:0007669"/>
    <property type="project" value="TreeGrafter"/>
</dbReference>
<dbReference type="OrthoDB" id="32134at2"/>
<evidence type="ECO:0000313" key="6">
    <source>
        <dbReference type="EMBL" id="QFG00146.1"/>
    </source>
</evidence>
<keyword evidence="3" id="KW-0676">Redox-active center</keyword>
<name>A0A5J6SQB1_9BACI</name>
<evidence type="ECO:0000313" key="7">
    <source>
        <dbReference type="Proteomes" id="UP000325517"/>
    </source>
</evidence>
<accession>A0A5J6SQB1</accession>
<dbReference type="SUPFAM" id="SSF52833">
    <property type="entry name" value="Thioredoxin-like"/>
    <property type="match status" value="1"/>
</dbReference>
<feature type="domain" description="Thioredoxin" evidence="5">
    <location>
        <begin position="36"/>
        <end position="155"/>
    </location>
</feature>
<dbReference type="InterPro" id="IPR013766">
    <property type="entry name" value="Thioredoxin_domain"/>
</dbReference>
<evidence type="ECO:0000256" key="4">
    <source>
        <dbReference type="SAM" id="Phobius"/>
    </source>
</evidence>
<organism evidence="6 7">
    <name type="scientific">Psychrobacillus glaciei</name>
    <dbReference type="NCBI Taxonomy" id="2283160"/>
    <lineage>
        <taxon>Bacteria</taxon>
        <taxon>Bacillati</taxon>
        <taxon>Bacillota</taxon>
        <taxon>Bacilli</taxon>
        <taxon>Bacillales</taxon>
        <taxon>Bacillaceae</taxon>
        <taxon>Psychrobacillus</taxon>
    </lineage>
</organism>
<reference evidence="6 7" key="1">
    <citation type="submission" date="2018-07" db="EMBL/GenBank/DDBJ databases">
        <title>Complete genome sequence of Psychrobacillus sp. PB01, isolated from iceberg, and comparative genome analysis of Psychrobacillus strains.</title>
        <authorList>
            <person name="Lee P.C."/>
        </authorList>
    </citation>
    <scope>NUCLEOTIDE SEQUENCE [LARGE SCALE GENOMIC DNA]</scope>
    <source>
        <strain evidence="6 7">PB01</strain>
    </source>
</reference>
<proteinExistence type="inferred from homology"/>
<gene>
    <name evidence="6" type="ORF">PB01_15645</name>
</gene>
<dbReference type="CDD" id="cd02947">
    <property type="entry name" value="TRX_family"/>
    <property type="match status" value="1"/>
</dbReference>
<evidence type="ECO:0000256" key="2">
    <source>
        <dbReference type="ARBA" id="ARBA00023157"/>
    </source>
</evidence>
<keyword evidence="4" id="KW-0812">Transmembrane</keyword>
<keyword evidence="7" id="KW-1185">Reference proteome</keyword>
<keyword evidence="4" id="KW-1133">Transmembrane helix</keyword>
<comment type="similarity">
    <text evidence="1">Belongs to the thioredoxin family.</text>
</comment>
<evidence type="ECO:0000259" key="5">
    <source>
        <dbReference type="PROSITE" id="PS51352"/>
    </source>
</evidence>
<protein>
    <submittedName>
        <fullName evidence="6">Thioredoxin</fullName>
    </submittedName>
</protein>
<keyword evidence="4" id="KW-0472">Membrane</keyword>
<dbReference type="KEGG" id="psyo:PB01_15645"/>
<dbReference type="AlphaFoldDB" id="A0A5J6SQB1"/>
<dbReference type="GO" id="GO:0005829">
    <property type="term" value="C:cytosol"/>
    <property type="evidence" value="ECO:0007669"/>
    <property type="project" value="TreeGrafter"/>
</dbReference>
<dbReference type="Proteomes" id="UP000325517">
    <property type="component" value="Chromosome"/>
</dbReference>
<dbReference type="Pfam" id="PF00085">
    <property type="entry name" value="Thioredoxin"/>
    <property type="match status" value="1"/>
</dbReference>